<accession>A0ABD2IH76</accession>
<evidence type="ECO:0000313" key="1">
    <source>
        <dbReference type="EMBL" id="KAL3079519.1"/>
    </source>
</evidence>
<protein>
    <submittedName>
        <fullName evidence="1">Uncharacterized protein</fullName>
    </submittedName>
</protein>
<dbReference type="Proteomes" id="UP001620626">
    <property type="component" value="Unassembled WGS sequence"/>
</dbReference>
<organism evidence="1 2">
    <name type="scientific">Heterodera trifolii</name>
    <dbReference type="NCBI Taxonomy" id="157864"/>
    <lineage>
        <taxon>Eukaryota</taxon>
        <taxon>Metazoa</taxon>
        <taxon>Ecdysozoa</taxon>
        <taxon>Nematoda</taxon>
        <taxon>Chromadorea</taxon>
        <taxon>Rhabditida</taxon>
        <taxon>Tylenchina</taxon>
        <taxon>Tylenchomorpha</taxon>
        <taxon>Tylenchoidea</taxon>
        <taxon>Heteroderidae</taxon>
        <taxon>Heteroderinae</taxon>
        <taxon>Heterodera</taxon>
    </lineage>
</organism>
<proteinExistence type="predicted"/>
<sequence length="255" mass="28082">MKCQLLAIEEVFKLLTDEFKLQQIKTAQKSGTKTKKSAVVGPSSYSSNEQLHLVDGCSTVPCSSSDIAKANKASSCNGHASAGECLNQNVFFLSPVLDYFVIDDDYSIKLLVNHDDTWSRGTPEEPRRLEFTCGAHNTSEEILQKVFLDLLTTEAIAHNEGKINPLGGLRAENVRLRITRPRCANCAFALPLKMACNFALIAFCCFVPAIVRPVLFFSTTPALRFCCVVLCCFLRPFLRGLSLSLFVHGIYGSCV</sequence>
<reference evidence="1 2" key="1">
    <citation type="submission" date="2024-10" db="EMBL/GenBank/DDBJ databases">
        <authorList>
            <person name="Kim D."/>
        </authorList>
    </citation>
    <scope>NUCLEOTIDE SEQUENCE [LARGE SCALE GENOMIC DNA]</scope>
    <source>
        <strain evidence="1">BH-2024</strain>
    </source>
</reference>
<dbReference type="EMBL" id="JBICBT010001182">
    <property type="protein sequence ID" value="KAL3079519.1"/>
    <property type="molecule type" value="Genomic_DNA"/>
</dbReference>
<evidence type="ECO:0000313" key="2">
    <source>
        <dbReference type="Proteomes" id="UP001620626"/>
    </source>
</evidence>
<gene>
    <name evidence="1" type="ORF">niasHT_037889</name>
</gene>
<keyword evidence="2" id="KW-1185">Reference proteome</keyword>
<dbReference type="AlphaFoldDB" id="A0ABD2IH76"/>
<comment type="caution">
    <text evidence="1">The sequence shown here is derived from an EMBL/GenBank/DDBJ whole genome shotgun (WGS) entry which is preliminary data.</text>
</comment>
<name>A0ABD2IH76_9BILA</name>